<protein>
    <submittedName>
        <fullName evidence="9">Transporter slc-17.2-like sialin-like, isoform X2</fullName>
    </submittedName>
</protein>
<keyword evidence="6 7" id="KW-0472">Membrane</keyword>
<feature type="transmembrane region" description="Helical" evidence="7">
    <location>
        <begin position="467"/>
        <end position="487"/>
    </location>
</feature>
<feature type="transmembrane region" description="Helical" evidence="7">
    <location>
        <begin position="299"/>
        <end position="320"/>
    </location>
</feature>
<dbReference type="InterPro" id="IPR036259">
    <property type="entry name" value="MFS_trans_sf"/>
</dbReference>
<dbReference type="SUPFAM" id="SSF103473">
    <property type="entry name" value="MFS general substrate transporter"/>
    <property type="match status" value="1"/>
</dbReference>
<dbReference type="FunFam" id="1.20.1250.20:FF:000003">
    <property type="entry name" value="Solute carrier family 17 member 3"/>
    <property type="match status" value="1"/>
</dbReference>
<dbReference type="CDD" id="cd17318">
    <property type="entry name" value="MFS_SLC17"/>
    <property type="match status" value="1"/>
</dbReference>
<feature type="transmembrane region" description="Helical" evidence="7">
    <location>
        <begin position="332"/>
        <end position="356"/>
    </location>
</feature>
<feature type="transmembrane region" description="Helical" evidence="7">
    <location>
        <begin position="399"/>
        <end position="421"/>
    </location>
</feature>
<dbReference type="Pfam" id="PF07690">
    <property type="entry name" value="MFS_1"/>
    <property type="match status" value="1"/>
</dbReference>
<evidence type="ECO:0000256" key="6">
    <source>
        <dbReference type="ARBA" id="ARBA00023136"/>
    </source>
</evidence>
<dbReference type="PANTHER" id="PTHR11662:SF399">
    <property type="entry name" value="FI19708P1-RELATED"/>
    <property type="match status" value="1"/>
</dbReference>
<dbReference type="InterPro" id="IPR020846">
    <property type="entry name" value="MFS_dom"/>
</dbReference>
<dbReference type="InterPro" id="IPR050382">
    <property type="entry name" value="MFS_Na/Anion_cotransporter"/>
</dbReference>
<organism evidence="9 10">
    <name type="scientific">Octopus vulgaris</name>
    <name type="common">Common octopus</name>
    <dbReference type="NCBI Taxonomy" id="6645"/>
    <lineage>
        <taxon>Eukaryota</taxon>
        <taxon>Metazoa</taxon>
        <taxon>Spiralia</taxon>
        <taxon>Lophotrochozoa</taxon>
        <taxon>Mollusca</taxon>
        <taxon>Cephalopoda</taxon>
        <taxon>Coleoidea</taxon>
        <taxon>Octopodiformes</taxon>
        <taxon>Octopoda</taxon>
        <taxon>Incirrata</taxon>
        <taxon>Octopodidae</taxon>
        <taxon>Octopus</taxon>
    </lineage>
</organism>
<dbReference type="GO" id="GO:0016020">
    <property type="term" value="C:membrane"/>
    <property type="evidence" value="ECO:0007669"/>
    <property type="project" value="UniProtKB-SubCell"/>
</dbReference>
<gene>
    <name evidence="9" type="ORF">OCTVUL_1B010061</name>
</gene>
<feature type="transmembrane region" description="Helical" evidence="7">
    <location>
        <begin position="200"/>
        <end position="222"/>
    </location>
</feature>
<keyword evidence="2" id="KW-0813">Transport</keyword>
<accession>A0AA36BQL6</accession>
<feature type="transmembrane region" description="Helical" evidence="7">
    <location>
        <begin position="47"/>
        <end position="66"/>
    </location>
</feature>
<evidence type="ECO:0000259" key="8">
    <source>
        <dbReference type="PROSITE" id="PS50850"/>
    </source>
</evidence>
<evidence type="ECO:0000256" key="4">
    <source>
        <dbReference type="ARBA" id="ARBA00022847"/>
    </source>
</evidence>
<keyword evidence="4" id="KW-0769">Symport</keyword>
<feature type="domain" description="Major facilitator superfamily (MFS) profile" evidence="8">
    <location>
        <begin position="23"/>
        <end position="491"/>
    </location>
</feature>
<feature type="transmembrane region" description="Helical" evidence="7">
    <location>
        <begin position="109"/>
        <end position="128"/>
    </location>
</feature>
<name>A0AA36BQL6_OCTVU</name>
<reference evidence="9" key="1">
    <citation type="submission" date="2023-08" db="EMBL/GenBank/DDBJ databases">
        <authorList>
            <person name="Alioto T."/>
            <person name="Alioto T."/>
            <person name="Gomez Garrido J."/>
        </authorList>
    </citation>
    <scope>NUCLEOTIDE SEQUENCE</scope>
</reference>
<evidence type="ECO:0000313" key="9">
    <source>
        <dbReference type="EMBL" id="CAI9738775.1"/>
    </source>
</evidence>
<evidence type="ECO:0000256" key="2">
    <source>
        <dbReference type="ARBA" id="ARBA00022448"/>
    </source>
</evidence>
<evidence type="ECO:0000256" key="1">
    <source>
        <dbReference type="ARBA" id="ARBA00004141"/>
    </source>
</evidence>
<keyword evidence="5 7" id="KW-1133">Transmembrane helix</keyword>
<dbReference type="InterPro" id="IPR011701">
    <property type="entry name" value="MFS"/>
</dbReference>
<comment type="subcellular location">
    <subcellularLocation>
        <location evidence="1">Membrane</location>
        <topology evidence="1">Multi-pass membrane protein</topology>
    </subcellularLocation>
</comment>
<dbReference type="Gene3D" id="1.20.1250.20">
    <property type="entry name" value="MFS general substrate transporter like domains"/>
    <property type="match status" value="2"/>
</dbReference>
<sequence>MDSPKENTSLNINSDNVPFWTSYRFLLAILGFLGFVNIYTIRVNMSVAVVCMVNHTAFLGTSANPYNTTFNDTSTELEDDICPVNTDSNSAEKSKGKADNGTFLWDKHIQGLILGSFFWGYLMTQVFGGWLSTKFGGRRVWGYNIIIASIASLITPVAANAHYILLIMLRILIGMTTGVSFPAMHTVWGNWAPPMERTKLLSFTYAGTFLGNVVTFPISALLCEYGFGDGWSSVFYIFGVVALLWALVWLFLVTDTPSQHKRISKIERDYIVTSLKSDVFDEHTKVKVPWLSMFTSMPVYAIIVSNISADWGVYTLLTGIPTYMKEVLKFDIAANGLASALPYIGLWILINVFAVLADFVRKKNYLNTTWTRRSFDATGKIIPAILLIGLGYMDCRRPYLAVGLLTLAVSLTGLQYSGFIVNHVDIAPPVAGILFGISNSLAAITGFISPLVTAAVTPNGTQEEWQIVFYISAAVYIFGAIFYFLFASGEIQPWSQKCVSSTEPKVVEVSLKPLMPDSSKV</sequence>
<dbReference type="EMBL" id="OX597835">
    <property type="protein sequence ID" value="CAI9738775.1"/>
    <property type="molecule type" value="Genomic_DNA"/>
</dbReference>
<dbReference type="PANTHER" id="PTHR11662">
    <property type="entry name" value="SOLUTE CARRIER FAMILY 17"/>
    <property type="match status" value="1"/>
</dbReference>
<feature type="transmembrane region" description="Helical" evidence="7">
    <location>
        <begin position="140"/>
        <end position="158"/>
    </location>
</feature>
<dbReference type="AlphaFoldDB" id="A0AA36BQL6"/>
<keyword evidence="10" id="KW-1185">Reference proteome</keyword>
<evidence type="ECO:0000313" key="10">
    <source>
        <dbReference type="Proteomes" id="UP001162480"/>
    </source>
</evidence>
<evidence type="ECO:0000256" key="7">
    <source>
        <dbReference type="SAM" id="Phobius"/>
    </source>
</evidence>
<dbReference type="Proteomes" id="UP001162480">
    <property type="component" value="Chromosome 22"/>
</dbReference>
<keyword evidence="3 7" id="KW-0812">Transmembrane</keyword>
<evidence type="ECO:0000256" key="3">
    <source>
        <dbReference type="ARBA" id="ARBA00022692"/>
    </source>
</evidence>
<dbReference type="GO" id="GO:0006820">
    <property type="term" value="P:monoatomic anion transport"/>
    <property type="evidence" value="ECO:0007669"/>
    <property type="project" value="TreeGrafter"/>
</dbReference>
<feature type="transmembrane region" description="Helical" evidence="7">
    <location>
        <begin position="433"/>
        <end position="455"/>
    </location>
</feature>
<dbReference type="PROSITE" id="PS50850">
    <property type="entry name" value="MFS"/>
    <property type="match status" value="1"/>
</dbReference>
<feature type="transmembrane region" description="Helical" evidence="7">
    <location>
        <begin position="234"/>
        <end position="253"/>
    </location>
</feature>
<dbReference type="GO" id="GO:0015293">
    <property type="term" value="F:symporter activity"/>
    <property type="evidence" value="ECO:0007669"/>
    <property type="project" value="UniProtKB-KW"/>
</dbReference>
<feature type="transmembrane region" description="Helical" evidence="7">
    <location>
        <begin position="164"/>
        <end position="188"/>
    </location>
</feature>
<evidence type="ECO:0000256" key="5">
    <source>
        <dbReference type="ARBA" id="ARBA00022989"/>
    </source>
</evidence>
<feature type="transmembrane region" description="Helical" evidence="7">
    <location>
        <begin position="20"/>
        <end position="40"/>
    </location>
</feature>
<proteinExistence type="predicted"/>